<proteinExistence type="predicted"/>
<evidence type="ECO:0000313" key="1">
    <source>
        <dbReference type="EMBL" id="CAF4963430.1"/>
    </source>
</evidence>
<gene>
    <name evidence="1" type="ORF">GIL414_LOCUS54993</name>
</gene>
<dbReference type="AlphaFoldDB" id="A0A8S3DFY2"/>
<name>A0A8S3DFY2_9BILA</name>
<evidence type="ECO:0000313" key="2">
    <source>
        <dbReference type="Proteomes" id="UP000681720"/>
    </source>
</evidence>
<organism evidence="1 2">
    <name type="scientific">Rotaria magnacalcarata</name>
    <dbReference type="NCBI Taxonomy" id="392030"/>
    <lineage>
        <taxon>Eukaryota</taxon>
        <taxon>Metazoa</taxon>
        <taxon>Spiralia</taxon>
        <taxon>Gnathifera</taxon>
        <taxon>Rotifera</taxon>
        <taxon>Eurotatoria</taxon>
        <taxon>Bdelloidea</taxon>
        <taxon>Philodinida</taxon>
        <taxon>Philodinidae</taxon>
        <taxon>Rotaria</taxon>
    </lineage>
</organism>
<accession>A0A8S3DFY2</accession>
<sequence length="293" mass="33519">DTVWKSILKLIDLPKELRRIPAQNLAETNLNNLLSYSDEDTVSKVLELNSNRPDFSDDQKSILVQSYINKIKTKLNPANFQQLITQRLGASFLRYLPLDFLLNDSIFNDNSVIRNVATWLNLLSPLQRDAISNKVYRSLTDTTGKIVQNTNPLRLTTDDPSALDMVARMMPSLSTRQIINAVGDKIVPLLDRSSVREDQSCTTSLALLNRTLETKRSTNRNFRPNPQLIQRWQECYSGCDLSDLFTDRQDLKELLKNHPSPESCDRLVNEVKKEYDLERTVTANKLRDVSGNH</sequence>
<protein>
    <submittedName>
        <fullName evidence="1">Uncharacterized protein</fullName>
    </submittedName>
</protein>
<dbReference type="EMBL" id="CAJOBJ010194107">
    <property type="protein sequence ID" value="CAF4963430.1"/>
    <property type="molecule type" value="Genomic_DNA"/>
</dbReference>
<dbReference type="Proteomes" id="UP000681720">
    <property type="component" value="Unassembled WGS sequence"/>
</dbReference>
<reference evidence="1" key="1">
    <citation type="submission" date="2021-02" db="EMBL/GenBank/DDBJ databases">
        <authorList>
            <person name="Nowell W R."/>
        </authorList>
    </citation>
    <scope>NUCLEOTIDE SEQUENCE</scope>
</reference>
<comment type="caution">
    <text evidence="1">The sequence shown here is derived from an EMBL/GenBank/DDBJ whole genome shotgun (WGS) entry which is preliminary data.</text>
</comment>
<feature type="non-terminal residue" evidence="1">
    <location>
        <position position="1"/>
    </location>
</feature>